<comment type="caution">
    <text evidence="1">The sequence shown here is derived from an EMBL/GenBank/DDBJ whole genome shotgun (WGS) entry which is preliminary data.</text>
</comment>
<gene>
    <name evidence="1" type="ORF">E3U43_011330</name>
</gene>
<name>A0ACD3QJ07_LARCR</name>
<evidence type="ECO:0000313" key="1">
    <source>
        <dbReference type="EMBL" id="TMS07237.1"/>
    </source>
</evidence>
<evidence type="ECO:0000313" key="2">
    <source>
        <dbReference type="Proteomes" id="UP000793456"/>
    </source>
</evidence>
<accession>A0ACD3QJ07</accession>
<dbReference type="EMBL" id="CM011691">
    <property type="protein sequence ID" value="TMS07237.1"/>
    <property type="molecule type" value="Genomic_DNA"/>
</dbReference>
<reference evidence="1" key="1">
    <citation type="submission" date="2018-11" db="EMBL/GenBank/DDBJ databases">
        <title>The sequence and de novo assembly of Larimichthys crocea genome using PacBio and Hi-C technologies.</title>
        <authorList>
            <person name="Xu P."/>
            <person name="Chen B."/>
            <person name="Zhou Z."/>
            <person name="Ke Q."/>
            <person name="Wu Y."/>
            <person name="Bai H."/>
            <person name="Pu F."/>
        </authorList>
    </citation>
    <scope>NUCLEOTIDE SEQUENCE</scope>
    <source>
        <tissue evidence="1">Muscle</tissue>
    </source>
</reference>
<organism evidence="1 2">
    <name type="scientific">Larimichthys crocea</name>
    <name type="common">Large yellow croaker</name>
    <name type="synonym">Pseudosciaena crocea</name>
    <dbReference type="NCBI Taxonomy" id="215358"/>
    <lineage>
        <taxon>Eukaryota</taxon>
        <taxon>Metazoa</taxon>
        <taxon>Chordata</taxon>
        <taxon>Craniata</taxon>
        <taxon>Vertebrata</taxon>
        <taxon>Euteleostomi</taxon>
        <taxon>Actinopterygii</taxon>
        <taxon>Neopterygii</taxon>
        <taxon>Teleostei</taxon>
        <taxon>Neoteleostei</taxon>
        <taxon>Acanthomorphata</taxon>
        <taxon>Eupercaria</taxon>
        <taxon>Sciaenidae</taxon>
        <taxon>Larimichthys</taxon>
    </lineage>
</organism>
<sequence>MAQFMLALLLATIQLPLDSTDEIHFNEEAKSWIDALEHCNKNGSSLVEITNTTTWDTVNSDLANETNKMEHGAWIGLERSIFANNEISLEVGFEWNIKSHSRSEGRLSYRRI</sequence>
<protein>
    <submittedName>
        <fullName evidence="1">Uncharacterized protein</fullName>
    </submittedName>
</protein>
<keyword evidence="2" id="KW-1185">Reference proteome</keyword>
<proteinExistence type="predicted"/>
<dbReference type="Proteomes" id="UP000793456">
    <property type="component" value="Chromosome XVIII"/>
</dbReference>